<proteinExistence type="predicted"/>
<dbReference type="InterPro" id="IPR011701">
    <property type="entry name" value="MFS"/>
</dbReference>
<evidence type="ECO:0000256" key="6">
    <source>
        <dbReference type="SAM" id="Phobius"/>
    </source>
</evidence>
<comment type="subcellular location">
    <subcellularLocation>
        <location evidence="1">Cell membrane</location>
        <topology evidence="1">Multi-pass membrane protein</topology>
    </subcellularLocation>
</comment>
<dbReference type="PANTHER" id="PTHR43124:SF3">
    <property type="entry name" value="CHLORAMPHENICOL EFFLUX PUMP RV0191"/>
    <property type="match status" value="1"/>
</dbReference>
<feature type="transmembrane region" description="Helical" evidence="6">
    <location>
        <begin position="30"/>
        <end position="55"/>
    </location>
</feature>
<comment type="caution">
    <text evidence="8">The sequence shown here is derived from an EMBL/GenBank/DDBJ whole genome shotgun (WGS) entry which is preliminary data.</text>
</comment>
<evidence type="ECO:0000313" key="8">
    <source>
        <dbReference type="EMBL" id="KTD16658.1"/>
    </source>
</evidence>
<evidence type="ECO:0000256" key="4">
    <source>
        <dbReference type="ARBA" id="ARBA00022989"/>
    </source>
</evidence>
<dbReference type="EMBL" id="LNYJ01000011">
    <property type="protein sequence ID" value="KTD16658.1"/>
    <property type="molecule type" value="Genomic_DNA"/>
</dbReference>
<sequence length="416" mass="45679">MYSQALFIHRPELMASISVPMITTVRRYGIWLISVSFVLFQFFLQLSSGVIIGAIMQEQHFSALAAGILSSSFYYVYTSMQIPVGMLFDRKNTRYLLAMNALICSLGCFYFAHSNNLFSLMIGRMMIGAGSAFAFVGLSHLLRQHFPLKHFGFMIGLSETLGFLATMLGMLSMGSFIAHWGWRSIMNAAVVLGLLIALLSWQFIPSSKNSRLGFNYRQQLLPILLNRQAWINGIFVGLSFTVITVFGAMWAVPFIQIKLGCSLKMASIIDSMIFLGAAVSCPLFGYLANLFPKRKPLMLASCLGTALLIVAMLYLPFTHPLLLALFMFMIGAACGAYMLAFSIANELAPAEALSTCTGFTNTLAMLSAPLMQPLVGLILDYLETDTTSLIAYQVALLVIPGCLLIAAALVFLLPEK</sequence>
<feature type="transmembrane region" description="Helical" evidence="6">
    <location>
        <begin position="151"/>
        <end position="178"/>
    </location>
</feature>
<dbReference type="SUPFAM" id="SSF103473">
    <property type="entry name" value="MFS general substrate transporter"/>
    <property type="match status" value="1"/>
</dbReference>
<feature type="transmembrane region" description="Helical" evidence="6">
    <location>
        <begin position="118"/>
        <end position="139"/>
    </location>
</feature>
<dbReference type="GO" id="GO:0022857">
    <property type="term" value="F:transmembrane transporter activity"/>
    <property type="evidence" value="ECO:0007669"/>
    <property type="project" value="InterPro"/>
</dbReference>
<dbReference type="RefSeq" id="WP_274519272.1">
    <property type="nucleotide sequence ID" value="NZ_CAAAIC010000002.1"/>
</dbReference>
<feature type="transmembrane region" description="Helical" evidence="6">
    <location>
        <begin position="229"/>
        <end position="252"/>
    </location>
</feature>
<dbReference type="PANTHER" id="PTHR43124">
    <property type="entry name" value="PURINE EFFLUX PUMP PBUE"/>
    <property type="match status" value="1"/>
</dbReference>
<evidence type="ECO:0000259" key="7">
    <source>
        <dbReference type="PROSITE" id="PS50850"/>
    </source>
</evidence>
<protein>
    <submittedName>
        <fullName evidence="8">Major facilitator family transporter</fullName>
    </submittedName>
</protein>
<accession>A0A0W0V990</accession>
<feature type="transmembrane region" description="Helical" evidence="6">
    <location>
        <begin position="61"/>
        <end position="88"/>
    </location>
</feature>
<keyword evidence="2" id="KW-1003">Cell membrane</keyword>
<keyword evidence="4 6" id="KW-1133">Transmembrane helix</keyword>
<keyword evidence="9" id="KW-1185">Reference proteome</keyword>
<evidence type="ECO:0000313" key="9">
    <source>
        <dbReference type="Proteomes" id="UP000055035"/>
    </source>
</evidence>
<reference evidence="8 9" key="1">
    <citation type="submission" date="2015-11" db="EMBL/GenBank/DDBJ databases">
        <title>Genomic analysis of 38 Legionella species identifies large and diverse effector repertoires.</title>
        <authorList>
            <person name="Burstein D."/>
            <person name="Amaro F."/>
            <person name="Zusman T."/>
            <person name="Lifshitz Z."/>
            <person name="Cohen O."/>
            <person name="Gilbert J.A."/>
            <person name="Pupko T."/>
            <person name="Shuman H.A."/>
            <person name="Segal G."/>
        </authorList>
    </citation>
    <scope>NUCLEOTIDE SEQUENCE [LARGE SCALE GENOMIC DNA]</scope>
    <source>
        <strain evidence="8 9">BL-540</strain>
    </source>
</reference>
<feature type="transmembrane region" description="Helical" evidence="6">
    <location>
        <begin position="184"/>
        <end position="204"/>
    </location>
</feature>
<feature type="transmembrane region" description="Helical" evidence="6">
    <location>
        <begin position="297"/>
        <end position="315"/>
    </location>
</feature>
<keyword evidence="3 6" id="KW-0812">Transmembrane</keyword>
<dbReference type="Pfam" id="PF07690">
    <property type="entry name" value="MFS_1"/>
    <property type="match status" value="1"/>
</dbReference>
<evidence type="ECO:0000256" key="5">
    <source>
        <dbReference type="ARBA" id="ARBA00023136"/>
    </source>
</evidence>
<dbReference type="Proteomes" id="UP000055035">
    <property type="component" value="Unassembled WGS sequence"/>
</dbReference>
<dbReference type="InterPro" id="IPR050189">
    <property type="entry name" value="MFS_Efflux_Transporters"/>
</dbReference>
<gene>
    <name evidence="8" type="ORF">Ljor_0964</name>
</gene>
<dbReference type="AlphaFoldDB" id="A0A0W0V990"/>
<keyword evidence="5 6" id="KW-0472">Membrane</keyword>
<dbReference type="InterPro" id="IPR020846">
    <property type="entry name" value="MFS_dom"/>
</dbReference>
<feature type="domain" description="Major facilitator superfamily (MFS) profile" evidence="7">
    <location>
        <begin position="29"/>
        <end position="416"/>
    </location>
</feature>
<name>A0A0W0V990_9GAMM</name>
<feature type="transmembrane region" description="Helical" evidence="6">
    <location>
        <begin position="352"/>
        <end position="370"/>
    </location>
</feature>
<feature type="transmembrane region" description="Helical" evidence="6">
    <location>
        <begin position="321"/>
        <end position="340"/>
    </location>
</feature>
<feature type="transmembrane region" description="Helical" evidence="6">
    <location>
        <begin position="390"/>
        <end position="413"/>
    </location>
</feature>
<feature type="transmembrane region" description="Helical" evidence="6">
    <location>
        <begin position="95"/>
        <end position="112"/>
    </location>
</feature>
<evidence type="ECO:0000256" key="2">
    <source>
        <dbReference type="ARBA" id="ARBA00022475"/>
    </source>
</evidence>
<dbReference type="PROSITE" id="PS50850">
    <property type="entry name" value="MFS"/>
    <property type="match status" value="1"/>
</dbReference>
<feature type="transmembrane region" description="Helical" evidence="6">
    <location>
        <begin position="272"/>
        <end position="290"/>
    </location>
</feature>
<evidence type="ECO:0000256" key="3">
    <source>
        <dbReference type="ARBA" id="ARBA00022692"/>
    </source>
</evidence>
<dbReference type="Gene3D" id="1.20.1250.20">
    <property type="entry name" value="MFS general substrate transporter like domains"/>
    <property type="match status" value="2"/>
</dbReference>
<organism evidence="8 9">
    <name type="scientific">Legionella jordanis</name>
    <dbReference type="NCBI Taxonomy" id="456"/>
    <lineage>
        <taxon>Bacteria</taxon>
        <taxon>Pseudomonadati</taxon>
        <taxon>Pseudomonadota</taxon>
        <taxon>Gammaproteobacteria</taxon>
        <taxon>Legionellales</taxon>
        <taxon>Legionellaceae</taxon>
        <taxon>Legionella</taxon>
    </lineage>
</organism>
<dbReference type="GO" id="GO:0005886">
    <property type="term" value="C:plasma membrane"/>
    <property type="evidence" value="ECO:0007669"/>
    <property type="project" value="UniProtKB-SubCell"/>
</dbReference>
<evidence type="ECO:0000256" key="1">
    <source>
        <dbReference type="ARBA" id="ARBA00004651"/>
    </source>
</evidence>
<dbReference type="InterPro" id="IPR036259">
    <property type="entry name" value="MFS_trans_sf"/>
</dbReference>
<dbReference type="PATRIC" id="fig|456.5.peg.1023"/>